<dbReference type="AlphaFoldDB" id="A0A8K1FG07"/>
<evidence type="ECO:0000313" key="1">
    <source>
        <dbReference type="EMBL" id="TMW62250.1"/>
    </source>
</evidence>
<dbReference type="Proteomes" id="UP000794436">
    <property type="component" value="Unassembled WGS sequence"/>
</dbReference>
<evidence type="ECO:0000313" key="2">
    <source>
        <dbReference type="Proteomes" id="UP000794436"/>
    </source>
</evidence>
<reference evidence="1" key="1">
    <citation type="submission" date="2019-03" db="EMBL/GenBank/DDBJ databases">
        <title>Long read genome sequence of the mycoparasitic Pythium oligandrum ATCC 38472 isolated from sugarbeet rhizosphere.</title>
        <authorList>
            <person name="Gaulin E."/>
        </authorList>
    </citation>
    <scope>NUCLEOTIDE SEQUENCE</scope>
    <source>
        <strain evidence="1">ATCC 38472_TT</strain>
    </source>
</reference>
<comment type="caution">
    <text evidence="1">The sequence shown here is derived from an EMBL/GenBank/DDBJ whole genome shotgun (WGS) entry which is preliminary data.</text>
</comment>
<keyword evidence="2" id="KW-1185">Reference proteome</keyword>
<protein>
    <submittedName>
        <fullName evidence="1">Uncharacterized protein</fullName>
    </submittedName>
</protein>
<name>A0A8K1FG07_PYTOL</name>
<accession>A0A8K1FG07</accession>
<organism evidence="1 2">
    <name type="scientific">Pythium oligandrum</name>
    <name type="common">Mycoparasitic fungus</name>
    <dbReference type="NCBI Taxonomy" id="41045"/>
    <lineage>
        <taxon>Eukaryota</taxon>
        <taxon>Sar</taxon>
        <taxon>Stramenopiles</taxon>
        <taxon>Oomycota</taxon>
        <taxon>Peronosporomycetes</taxon>
        <taxon>Pythiales</taxon>
        <taxon>Pythiaceae</taxon>
        <taxon>Pythium</taxon>
    </lineage>
</organism>
<dbReference type="EMBL" id="SPLM01000074">
    <property type="protein sequence ID" value="TMW62250.1"/>
    <property type="molecule type" value="Genomic_DNA"/>
</dbReference>
<dbReference type="SUPFAM" id="SSF52047">
    <property type="entry name" value="RNI-like"/>
    <property type="match status" value="1"/>
</dbReference>
<sequence length="720" mass="79940">MTADSAVAVDWMAAMDEQLHSRAVLTTEEAWAIAMTWEEDIRQKVAIKISGSSSVIQTYSWIKFEGPDSMWKYCGEGGEKEVAVRSQRYAEAIRATMLTWRALSSCPGFQVHENPIFWKHVLGELREHKDKSIPPEEWGCAPPAESLNPVKDARRMADDVLTRFSICFNTLYCRVVSGFAPSYDAEIKAKLESILTQLAPLVDEKLAQRPIRLKLDCSWAFKNKSELETLIVDINSHLDNEKPSLASPRFIVDEVCERSKFMDIPIACERFDLRQDDNTSFEEVATQILSVLHVYNKPYLQNKVLHLSRYKLKPSLVAAICSALPYARFVQTLHLVEFHNPFSRPLPLSDQDVAWLGYAIFHSDTATSSWKSLAAGDAMVECMNASYILQQMAQGNHLASILSGSHEETCSAYYSASFLPGTEVQLQEDTTPVKIDPTTHYDVCVTSVDLPKLPELVPVIVPGYGLGTVSKSSIVSITARPPSTSMLTSLDYVPGGDLATKLNTLRLFGANLTHLNAKSLGSIDTATVREILVLCPKLRSLSIVHDGSFWAQSDEASFDNLPTLLELELYLNGKAFVAPSRAAASGNLYYLEGLRLCEWTSGSLPRSQDSIVKTMQDLPGLRYMNFSCYLREWRYSPEPIPYADGCQLAWKLLGIEQGDALRVGSKALSRGSKLAFLSVVRAHQKPDTPGDCALVHLDVNALSTVFAFAGTPFPRECWVG</sequence>
<dbReference type="OrthoDB" id="165533at2759"/>
<proteinExistence type="predicted"/>
<gene>
    <name evidence="1" type="ORF">Poli38472_009743</name>
</gene>